<dbReference type="GO" id="GO:0005794">
    <property type="term" value="C:Golgi apparatus"/>
    <property type="evidence" value="ECO:0007669"/>
    <property type="project" value="TreeGrafter"/>
</dbReference>
<dbReference type="InterPro" id="IPR001594">
    <property type="entry name" value="Palmitoyltrfase_DHHC"/>
</dbReference>
<dbReference type="PROSITE" id="PS50216">
    <property type="entry name" value="DHHC"/>
    <property type="match status" value="1"/>
</dbReference>
<dbReference type="OMA" id="MIAFLMD"/>
<comment type="catalytic activity">
    <reaction evidence="7">
        <text>L-cysteinyl-[protein] + hexadecanoyl-CoA = S-hexadecanoyl-L-cysteinyl-[protein] + CoA</text>
        <dbReference type="Rhea" id="RHEA:36683"/>
        <dbReference type="Rhea" id="RHEA-COMP:10131"/>
        <dbReference type="Rhea" id="RHEA-COMP:11032"/>
        <dbReference type="ChEBI" id="CHEBI:29950"/>
        <dbReference type="ChEBI" id="CHEBI:57287"/>
        <dbReference type="ChEBI" id="CHEBI:57379"/>
        <dbReference type="ChEBI" id="CHEBI:74151"/>
        <dbReference type="EC" id="2.3.1.225"/>
    </reaction>
</comment>
<comment type="similarity">
    <text evidence="7">Belongs to the DHHC palmitoyltransferase family.</text>
</comment>
<dbReference type="GO" id="GO:0005783">
    <property type="term" value="C:endoplasmic reticulum"/>
    <property type="evidence" value="ECO:0007669"/>
    <property type="project" value="TreeGrafter"/>
</dbReference>
<evidence type="ECO:0000313" key="10">
    <source>
        <dbReference type="Proteomes" id="UP000039865"/>
    </source>
</evidence>
<keyword evidence="2 7" id="KW-0808">Transferase</keyword>
<protein>
    <recommendedName>
        <fullName evidence="7">Palmitoyltransferase</fullName>
        <ecNumber evidence="7">2.3.1.225</ecNumber>
    </recommendedName>
</protein>
<feature type="transmembrane region" description="Helical" evidence="7">
    <location>
        <begin position="91"/>
        <end position="111"/>
    </location>
</feature>
<dbReference type="EC" id="2.3.1.225" evidence="7"/>
<dbReference type="PANTHER" id="PTHR22883:SF127">
    <property type="entry name" value="ZDHHC-TYPE PALMITOYLTRANSFERASE 3-RELATED"/>
    <property type="match status" value="1"/>
</dbReference>
<gene>
    <name evidence="9" type="primary">Contig15434.g16448</name>
    <name evidence="9" type="ORF">STYLEM_11585</name>
</gene>
<dbReference type="AlphaFoldDB" id="A0A078AMD5"/>
<feature type="domain" description="Palmitoyltransferase DHHC" evidence="8">
    <location>
        <begin position="4"/>
        <end position="122"/>
    </location>
</feature>
<dbReference type="GO" id="GO:0019706">
    <property type="term" value="F:protein-cysteine S-palmitoyltransferase activity"/>
    <property type="evidence" value="ECO:0007669"/>
    <property type="project" value="UniProtKB-EC"/>
</dbReference>
<organism evidence="9 10">
    <name type="scientific">Stylonychia lemnae</name>
    <name type="common">Ciliate</name>
    <dbReference type="NCBI Taxonomy" id="5949"/>
    <lineage>
        <taxon>Eukaryota</taxon>
        <taxon>Sar</taxon>
        <taxon>Alveolata</taxon>
        <taxon>Ciliophora</taxon>
        <taxon>Intramacronucleata</taxon>
        <taxon>Spirotrichea</taxon>
        <taxon>Stichotrichia</taxon>
        <taxon>Sporadotrichida</taxon>
        <taxon>Oxytrichidae</taxon>
        <taxon>Stylonychinae</taxon>
        <taxon>Stylonychia</taxon>
    </lineage>
</organism>
<evidence type="ECO:0000256" key="4">
    <source>
        <dbReference type="ARBA" id="ARBA00022989"/>
    </source>
</evidence>
<keyword evidence="3 7" id="KW-0812">Transmembrane</keyword>
<comment type="subcellular location">
    <subcellularLocation>
        <location evidence="1">Membrane</location>
        <topology evidence="1">Multi-pass membrane protein</topology>
    </subcellularLocation>
</comment>
<reference evidence="9 10" key="1">
    <citation type="submission" date="2014-06" db="EMBL/GenBank/DDBJ databases">
        <authorList>
            <person name="Swart Estienne"/>
        </authorList>
    </citation>
    <scope>NUCLEOTIDE SEQUENCE [LARGE SCALE GENOMIC DNA]</scope>
    <source>
        <strain evidence="9 10">130c</strain>
    </source>
</reference>
<keyword evidence="6 7" id="KW-0012">Acyltransferase</keyword>
<name>A0A078AMD5_STYLE</name>
<evidence type="ECO:0000313" key="9">
    <source>
        <dbReference type="EMBL" id="CDW82552.1"/>
    </source>
</evidence>
<dbReference type="Pfam" id="PF01529">
    <property type="entry name" value="DHHC"/>
    <property type="match status" value="1"/>
</dbReference>
<evidence type="ECO:0000256" key="5">
    <source>
        <dbReference type="ARBA" id="ARBA00023136"/>
    </source>
</evidence>
<dbReference type="Proteomes" id="UP000039865">
    <property type="component" value="Unassembled WGS sequence"/>
</dbReference>
<sequence length="353" mass="41546">MVYKMKFCETCLIIRPQLTAHCNICDNCVLKFDHHCKWIGTCVGKRNYKSFMHFLTLLKIYVLYVLIFCSISIVYKAQQAKDAEKVFQQRWYAIIIAFIGKLCFYHYYIILKDQTTNQNYKNVDNDLKFKPYQNNKGKCTLLFNSYFGKIPASLVPNSLIKSSKLYISSNPRDNHLEEIEKHREYLEPNPQISQTRRKKIQRMKRSQINISNNGNFDSILNNTQSQLLPENSVVVVVVGPDQIENYQQMNLEVRNEEQKNQDRHSNNEEENQVRDIEKNFDMDFQNQNGAENIDKQNTEYDDELCHTQVNLVPKNGIDYNNKFTNEDQHANEIDLSKNLNSSKDQLLNRSQPK</sequence>
<keyword evidence="10" id="KW-1185">Reference proteome</keyword>
<keyword evidence="4 7" id="KW-1133">Transmembrane helix</keyword>
<proteinExistence type="inferred from homology"/>
<dbReference type="OrthoDB" id="4096362at2759"/>
<evidence type="ECO:0000256" key="6">
    <source>
        <dbReference type="ARBA" id="ARBA00023315"/>
    </source>
</evidence>
<keyword evidence="5 7" id="KW-0472">Membrane</keyword>
<comment type="domain">
    <text evidence="7">The DHHC domain is required for palmitoyltransferase activity.</text>
</comment>
<dbReference type="GO" id="GO:0016020">
    <property type="term" value="C:membrane"/>
    <property type="evidence" value="ECO:0007669"/>
    <property type="project" value="UniProtKB-SubCell"/>
</dbReference>
<feature type="transmembrane region" description="Helical" evidence="7">
    <location>
        <begin position="54"/>
        <end position="75"/>
    </location>
</feature>
<evidence type="ECO:0000259" key="8">
    <source>
        <dbReference type="Pfam" id="PF01529"/>
    </source>
</evidence>
<evidence type="ECO:0000256" key="1">
    <source>
        <dbReference type="ARBA" id="ARBA00004141"/>
    </source>
</evidence>
<dbReference type="InParanoid" id="A0A078AMD5"/>
<evidence type="ECO:0000256" key="7">
    <source>
        <dbReference type="RuleBase" id="RU079119"/>
    </source>
</evidence>
<dbReference type="EMBL" id="CCKQ01011019">
    <property type="protein sequence ID" value="CDW82552.1"/>
    <property type="molecule type" value="Genomic_DNA"/>
</dbReference>
<dbReference type="InterPro" id="IPR039859">
    <property type="entry name" value="PFA4/ZDH16/20/ERF2-like"/>
</dbReference>
<accession>A0A078AMD5</accession>
<dbReference type="GO" id="GO:0006612">
    <property type="term" value="P:protein targeting to membrane"/>
    <property type="evidence" value="ECO:0007669"/>
    <property type="project" value="TreeGrafter"/>
</dbReference>
<evidence type="ECO:0000256" key="3">
    <source>
        <dbReference type="ARBA" id="ARBA00022692"/>
    </source>
</evidence>
<dbReference type="PANTHER" id="PTHR22883">
    <property type="entry name" value="ZINC FINGER DHHC DOMAIN CONTAINING PROTEIN"/>
    <property type="match status" value="1"/>
</dbReference>
<evidence type="ECO:0000256" key="2">
    <source>
        <dbReference type="ARBA" id="ARBA00022679"/>
    </source>
</evidence>